<evidence type="ECO:0000313" key="3">
    <source>
        <dbReference type="Proteomes" id="UP001147782"/>
    </source>
</evidence>
<reference evidence="2" key="1">
    <citation type="submission" date="2022-11" db="EMBL/GenBank/DDBJ databases">
        <authorList>
            <person name="Petersen C."/>
        </authorList>
    </citation>
    <scope>NUCLEOTIDE SEQUENCE</scope>
    <source>
        <strain evidence="2">IBT 29864</strain>
    </source>
</reference>
<gene>
    <name evidence="2" type="ORF">N7496_004097</name>
</gene>
<proteinExistence type="predicted"/>
<dbReference type="EMBL" id="JAPZBS010000002">
    <property type="protein sequence ID" value="KAJ5381669.1"/>
    <property type="molecule type" value="Genomic_DNA"/>
</dbReference>
<dbReference type="AlphaFoldDB" id="A0A9W9VI68"/>
<name>A0A9W9VI68_9EURO</name>
<dbReference type="OrthoDB" id="4354583at2759"/>
<reference evidence="2" key="2">
    <citation type="journal article" date="2023" name="IMA Fungus">
        <title>Comparative genomic study of the Penicillium genus elucidates a diverse pangenome and 15 lateral gene transfer events.</title>
        <authorList>
            <person name="Petersen C."/>
            <person name="Sorensen T."/>
            <person name="Nielsen M.R."/>
            <person name="Sondergaard T.E."/>
            <person name="Sorensen J.L."/>
            <person name="Fitzpatrick D.A."/>
            <person name="Frisvad J.C."/>
            <person name="Nielsen K.L."/>
        </authorList>
    </citation>
    <scope>NUCLEOTIDE SEQUENCE</scope>
    <source>
        <strain evidence="2">IBT 29864</strain>
    </source>
</reference>
<evidence type="ECO:0000256" key="1">
    <source>
        <dbReference type="SAM" id="SignalP"/>
    </source>
</evidence>
<accession>A0A9W9VI68</accession>
<evidence type="ECO:0008006" key="4">
    <source>
        <dbReference type="Google" id="ProtNLM"/>
    </source>
</evidence>
<evidence type="ECO:0000313" key="2">
    <source>
        <dbReference type="EMBL" id="KAJ5381669.1"/>
    </source>
</evidence>
<feature type="signal peptide" evidence="1">
    <location>
        <begin position="1"/>
        <end position="20"/>
    </location>
</feature>
<dbReference type="Proteomes" id="UP001147782">
    <property type="component" value="Unassembled WGS sequence"/>
</dbReference>
<protein>
    <recommendedName>
        <fullName evidence="4">Extracellular membrane protein CFEM domain-containing protein</fullName>
    </recommendedName>
</protein>
<feature type="chain" id="PRO_5040971252" description="Extracellular membrane protein CFEM domain-containing protein" evidence="1">
    <location>
        <begin position="21"/>
        <end position="246"/>
    </location>
</feature>
<organism evidence="2 3">
    <name type="scientific">Penicillium cataractarum</name>
    <dbReference type="NCBI Taxonomy" id="2100454"/>
    <lineage>
        <taxon>Eukaryota</taxon>
        <taxon>Fungi</taxon>
        <taxon>Dikarya</taxon>
        <taxon>Ascomycota</taxon>
        <taxon>Pezizomycotina</taxon>
        <taxon>Eurotiomycetes</taxon>
        <taxon>Eurotiomycetidae</taxon>
        <taxon>Eurotiales</taxon>
        <taxon>Aspergillaceae</taxon>
        <taxon>Penicillium</taxon>
    </lineage>
</organism>
<keyword evidence="3" id="KW-1185">Reference proteome</keyword>
<sequence>MARYLSIFLLLTLFSHNVLGAVVPKSDGIYDESLEEALNSDAISGYEPESEDAFISQVDSDWEASSIHATRDADAAANLHLPRSADDEKDLHLFDLDDTDSTDPLLMPETVEARAPADCNNLIRSGIDSCKRAVQSGIAACKKKIIDDVAACHIQVRQDIDKCKKKAKDPFTKGRCELQRKPRDLQCESRRSKIPTCEKSRPKVLVCCEGLRTRVQALCAAKVVSIEAVRNGLQLGQQQCIRGLII</sequence>
<comment type="caution">
    <text evidence="2">The sequence shown here is derived from an EMBL/GenBank/DDBJ whole genome shotgun (WGS) entry which is preliminary data.</text>
</comment>
<dbReference type="RefSeq" id="XP_056559240.1">
    <property type="nucleotide sequence ID" value="XM_056697028.1"/>
</dbReference>
<dbReference type="GeneID" id="81436205"/>
<keyword evidence="1" id="KW-0732">Signal</keyword>